<comment type="similarity">
    <text evidence="1">Belongs to the universal stress protein A family.</text>
</comment>
<evidence type="ECO:0000313" key="4">
    <source>
        <dbReference type="Proteomes" id="UP000319894"/>
    </source>
</evidence>
<dbReference type="AlphaFoldDB" id="A0A554N9D6"/>
<sequence length="135" mass="14725">MVTYLVGTDGEPASEAICDHLDPEVGPDDRLEVINVQETNDVEAHQAGEAALALFEERFGDRTEVTVRQVNRGNPPAEELTAAAEAADADHIVVALRRHSRTERVIFGSVSHSLLQQVTRPITLVPLEEYQAPSS</sequence>
<dbReference type="RefSeq" id="WP_144262014.1">
    <property type="nucleotide sequence ID" value="NZ_QMDX01000005.1"/>
</dbReference>
<feature type="domain" description="UspA" evidence="2">
    <location>
        <begin position="5"/>
        <end position="126"/>
    </location>
</feature>
<dbReference type="Gene3D" id="3.40.50.12370">
    <property type="match status" value="1"/>
</dbReference>
<keyword evidence="4" id="KW-1185">Reference proteome</keyword>
<dbReference type="InParanoid" id="A0A554N9D6"/>
<accession>A0A554N9D6</accession>
<dbReference type="Pfam" id="PF00582">
    <property type="entry name" value="Usp"/>
    <property type="match status" value="1"/>
</dbReference>
<dbReference type="Proteomes" id="UP000319894">
    <property type="component" value="Unassembled WGS sequence"/>
</dbReference>
<dbReference type="PANTHER" id="PTHR46268:SF6">
    <property type="entry name" value="UNIVERSAL STRESS PROTEIN UP12"/>
    <property type="match status" value="1"/>
</dbReference>
<name>A0A554N9D6_9EURY</name>
<evidence type="ECO:0000313" key="3">
    <source>
        <dbReference type="EMBL" id="TSD13965.1"/>
    </source>
</evidence>
<proteinExistence type="inferred from homology"/>
<dbReference type="EMBL" id="QMDX01000005">
    <property type="protein sequence ID" value="TSD13965.1"/>
    <property type="molecule type" value="Genomic_DNA"/>
</dbReference>
<gene>
    <name evidence="3" type="ORF">DP107_09980</name>
</gene>
<dbReference type="PRINTS" id="PR01438">
    <property type="entry name" value="UNVRSLSTRESS"/>
</dbReference>
<dbReference type="InterPro" id="IPR006016">
    <property type="entry name" value="UspA"/>
</dbReference>
<dbReference type="InterPro" id="IPR006015">
    <property type="entry name" value="Universal_stress_UspA"/>
</dbReference>
<dbReference type="OrthoDB" id="281037at2157"/>
<evidence type="ECO:0000256" key="1">
    <source>
        <dbReference type="ARBA" id="ARBA00008791"/>
    </source>
</evidence>
<protein>
    <submittedName>
        <fullName evidence="3">Universal stress protein</fullName>
    </submittedName>
</protein>
<dbReference type="PANTHER" id="PTHR46268">
    <property type="entry name" value="STRESS RESPONSE PROTEIN NHAX"/>
    <property type="match status" value="1"/>
</dbReference>
<dbReference type="CDD" id="cd00293">
    <property type="entry name" value="USP-like"/>
    <property type="match status" value="1"/>
</dbReference>
<reference evidence="3 4" key="1">
    <citation type="submission" date="2018-06" db="EMBL/GenBank/DDBJ databases">
        <title>Natronomonas sp. F16-60 a new haloarchaeon isolated from a solar saltern of Isla Cristina, Huelva, Spain.</title>
        <authorList>
            <person name="Duran-Viseras A."/>
            <person name="Sanchez-Porro C."/>
            <person name="Ventosa A."/>
        </authorList>
    </citation>
    <scope>NUCLEOTIDE SEQUENCE [LARGE SCALE GENOMIC DNA]</scope>
    <source>
        <strain evidence="3 4">F16-60</strain>
    </source>
</reference>
<organism evidence="3 4">
    <name type="scientific">Haloglomus irregulare</name>
    <dbReference type="NCBI Taxonomy" id="2234134"/>
    <lineage>
        <taxon>Archaea</taxon>
        <taxon>Methanobacteriati</taxon>
        <taxon>Methanobacteriota</taxon>
        <taxon>Stenosarchaea group</taxon>
        <taxon>Halobacteria</taxon>
        <taxon>Halobacteriales</taxon>
        <taxon>Natronomonadaceae</taxon>
        <taxon>Haloglomus</taxon>
    </lineage>
</organism>
<evidence type="ECO:0000259" key="2">
    <source>
        <dbReference type="Pfam" id="PF00582"/>
    </source>
</evidence>
<dbReference type="SUPFAM" id="SSF52402">
    <property type="entry name" value="Adenine nucleotide alpha hydrolases-like"/>
    <property type="match status" value="1"/>
</dbReference>
<comment type="caution">
    <text evidence="3">The sequence shown here is derived from an EMBL/GenBank/DDBJ whole genome shotgun (WGS) entry which is preliminary data.</text>
</comment>